<dbReference type="AlphaFoldDB" id="A0A151XC73"/>
<sequence length="185" mass="20527">MTPLCVLIAGRSTRECERYPGLVLIHLSIHCLTIYIYSIYRHAPAVADDKSDITTRDNFSALLSEKSNHIAWRKKERQVNLCKKITRKFSSHRWSGKTVQPPTAGRTNGGRGVCASTVCSGQIDRFAMPKEPVSAVEHWRPAAVLHPSPSRLTTGNLRERNEIGVLSSQPVHLESCRRPAAAGDT</sequence>
<evidence type="ECO:0000313" key="1">
    <source>
        <dbReference type="EMBL" id="KYQ57962.1"/>
    </source>
</evidence>
<keyword evidence="2" id="KW-1185">Reference proteome</keyword>
<dbReference type="EMBL" id="KQ982314">
    <property type="protein sequence ID" value="KYQ57962.1"/>
    <property type="molecule type" value="Genomic_DNA"/>
</dbReference>
<evidence type="ECO:0000313" key="2">
    <source>
        <dbReference type="Proteomes" id="UP000075809"/>
    </source>
</evidence>
<accession>A0A151XC73</accession>
<name>A0A151XC73_9HYME</name>
<gene>
    <name evidence="1" type="ORF">ALC60_03011</name>
</gene>
<protein>
    <submittedName>
        <fullName evidence="1">Uncharacterized protein</fullName>
    </submittedName>
</protein>
<proteinExistence type="predicted"/>
<dbReference type="Proteomes" id="UP000075809">
    <property type="component" value="Unassembled WGS sequence"/>
</dbReference>
<organism evidence="1 2">
    <name type="scientific">Mycetomoellerius zeteki</name>
    <dbReference type="NCBI Taxonomy" id="64791"/>
    <lineage>
        <taxon>Eukaryota</taxon>
        <taxon>Metazoa</taxon>
        <taxon>Ecdysozoa</taxon>
        <taxon>Arthropoda</taxon>
        <taxon>Hexapoda</taxon>
        <taxon>Insecta</taxon>
        <taxon>Pterygota</taxon>
        <taxon>Neoptera</taxon>
        <taxon>Endopterygota</taxon>
        <taxon>Hymenoptera</taxon>
        <taxon>Apocrita</taxon>
        <taxon>Aculeata</taxon>
        <taxon>Formicoidea</taxon>
        <taxon>Formicidae</taxon>
        <taxon>Myrmicinae</taxon>
        <taxon>Mycetomoellerius</taxon>
    </lineage>
</organism>
<reference evidence="1 2" key="1">
    <citation type="submission" date="2015-09" db="EMBL/GenBank/DDBJ databases">
        <title>Trachymyrmex zeteki WGS genome.</title>
        <authorList>
            <person name="Nygaard S."/>
            <person name="Hu H."/>
            <person name="Boomsma J."/>
            <person name="Zhang G."/>
        </authorList>
    </citation>
    <scope>NUCLEOTIDE SEQUENCE [LARGE SCALE GENOMIC DNA]</scope>
    <source>
        <strain evidence="1">Tzet28-1</strain>
        <tissue evidence="1">Whole body</tissue>
    </source>
</reference>